<dbReference type="OMA" id="KTFGPHP"/>
<evidence type="ECO:0000256" key="2">
    <source>
        <dbReference type="ARBA" id="ARBA00022980"/>
    </source>
</evidence>
<protein>
    <recommendedName>
        <fullName evidence="4">Large ribosomal subunit protein uL4m</fullName>
    </recommendedName>
</protein>
<sequence>MSLETFSKLPNGLCALKNIFKNSSALSLAPQLARSLTTDASTLSWKQNITSPLIQSTSKKSVIDFRSPTVLTTIYKFPTMEPLRFELYPSKHLYLPLRRDILHRAIIYEGDSTRQGTASTKTRYEVHGSHRKVRPQKGTGKSRLGTRQSPAIRGGGVVFGPKPRDFSTKLPRKIYDLAWRTALSWRYRRGELVVCEDGMDIEFPDPYYARHIFEHNRWGKSCARSLLVVKSKPKNLIEAMANAGEDGRIKTTSDIDVKNILELGRVVIEKSALDKILTEHQSDLASRDNFNL</sequence>
<dbReference type="OrthoDB" id="275876at2759"/>
<dbReference type="HOGENOM" id="CLU_041575_4_0_1"/>
<proteinExistence type="inferred from homology"/>
<dbReference type="GO" id="GO:0006412">
    <property type="term" value="P:translation"/>
    <property type="evidence" value="ECO:0007669"/>
    <property type="project" value="InterPro"/>
</dbReference>
<dbReference type="Pfam" id="PF00573">
    <property type="entry name" value="Ribosomal_L4"/>
    <property type="match status" value="1"/>
</dbReference>
<evidence type="ECO:0000256" key="4">
    <source>
        <dbReference type="ARBA" id="ARBA00040565"/>
    </source>
</evidence>
<keyword evidence="2 6" id="KW-0689">Ribosomal protein</keyword>
<dbReference type="FunFam" id="3.40.1370.10:FF:000016">
    <property type="entry name" value="60S ribosomal protein L4, mitochondrial"/>
    <property type="match status" value="1"/>
</dbReference>
<evidence type="ECO:0000256" key="1">
    <source>
        <dbReference type="ARBA" id="ARBA00010528"/>
    </source>
</evidence>
<keyword evidence="3" id="KW-0687">Ribonucleoprotein</keyword>
<evidence type="ECO:0000256" key="3">
    <source>
        <dbReference type="ARBA" id="ARBA00023274"/>
    </source>
</evidence>
<comment type="caution">
    <text evidence="6">The sequence shown here is derived from an EMBL/GenBank/DDBJ whole genome shotgun (WGS) entry which is preliminary data.</text>
</comment>
<dbReference type="PANTHER" id="PTHR10746:SF6">
    <property type="entry name" value="LARGE RIBOSOMAL SUBUNIT PROTEIN UL4M"/>
    <property type="match status" value="1"/>
</dbReference>
<dbReference type="EMBL" id="JNVN01000347">
    <property type="protein sequence ID" value="KHJ35574.1"/>
    <property type="molecule type" value="Genomic_DNA"/>
</dbReference>
<evidence type="ECO:0000313" key="7">
    <source>
        <dbReference type="Proteomes" id="UP000030854"/>
    </source>
</evidence>
<gene>
    <name evidence="6" type="ORF">EV44_g1184</name>
</gene>
<keyword evidence="7" id="KW-1185">Reference proteome</keyword>
<evidence type="ECO:0000256" key="5">
    <source>
        <dbReference type="SAM" id="MobiDB-lite"/>
    </source>
</evidence>
<dbReference type="STRING" id="52586.A0A0B1PG46"/>
<organism evidence="6 7">
    <name type="scientific">Uncinula necator</name>
    <name type="common">Grape powdery mildew</name>
    <dbReference type="NCBI Taxonomy" id="52586"/>
    <lineage>
        <taxon>Eukaryota</taxon>
        <taxon>Fungi</taxon>
        <taxon>Dikarya</taxon>
        <taxon>Ascomycota</taxon>
        <taxon>Pezizomycotina</taxon>
        <taxon>Leotiomycetes</taxon>
        <taxon>Erysiphales</taxon>
        <taxon>Erysiphaceae</taxon>
        <taxon>Erysiphe</taxon>
    </lineage>
</organism>
<dbReference type="GO" id="GO:0003735">
    <property type="term" value="F:structural constituent of ribosome"/>
    <property type="evidence" value="ECO:0007669"/>
    <property type="project" value="InterPro"/>
</dbReference>
<dbReference type="PANTHER" id="PTHR10746">
    <property type="entry name" value="50S RIBOSOMAL PROTEIN L4"/>
    <property type="match status" value="1"/>
</dbReference>
<reference evidence="6 7" key="1">
    <citation type="journal article" date="2014" name="BMC Genomics">
        <title>Adaptive genomic structural variation in the grape powdery mildew pathogen, Erysiphe necator.</title>
        <authorList>
            <person name="Jones L."/>
            <person name="Riaz S."/>
            <person name="Morales-Cruz A."/>
            <person name="Amrine K.C."/>
            <person name="McGuire B."/>
            <person name="Gubler W.D."/>
            <person name="Walker M.A."/>
            <person name="Cantu D."/>
        </authorList>
    </citation>
    <scope>NUCLEOTIDE SEQUENCE [LARGE SCALE GENOMIC DNA]</scope>
    <source>
        <strain evidence="7">c</strain>
    </source>
</reference>
<dbReference type="InterPro" id="IPR002136">
    <property type="entry name" value="Ribosomal_uL4"/>
</dbReference>
<accession>A0A0B1PG46</accession>
<dbReference type="GO" id="GO:0005840">
    <property type="term" value="C:ribosome"/>
    <property type="evidence" value="ECO:0007669"/>
    <property type="project" value="UniProtKB-KW"/>
</dbReference>
<dbReference type="GO" id="GO:1990904">
    <property type="term" value="C:ribonucleoprotein complex"/>
    <property type="evidence" value="ECO:0007669"/>
    <property type="project" value="UniProtKB-KW"/>
</dbReference>
<dbReference type="AlphaFoldDB" id="A0A0B1PG46"/>
<dbReference type="Proteomes" id="UP000030854">
    <property type="component" value="Unassembled WGS sequence"/>
</dbReference>
<comment type="similarity">
    <text evidence="1">Belongs to the universal ribosomal protein uL4 family.</text>
</comment>
<name>A0A0B1PG46_UNCNE</name>
<dbReference type="Gene3D" id="3.40.1370.10">
    <property type="match status" value="1"/>
</dbReference>
<dbReference type="NCBIfam" id="TIGR03953">
    <property type="entry name" value="rplD_bact"/>
    <property type="match status" value="1"/>
</dbReference>
<evidence type="ECO:0000313" key="6">
    <source>
        <dbReference type="EMBL" id="KHJ35574.1"/>
    </source>
</evidence>
<dbReference type="SUPFAM" id="SSF52166">
    <property type="entry name" value="Ribosomal protein L4"/>
    <property type="match status" value="1"/>
</dbReference>
<dbReference type="InterPro" id="IPR013005">
    <property type="entry name" value="Ribosomal_uL4-like"/>
</dbReference>
<feature type="region of interest" description="Disordered" evidence="5">
    <location>
        <begin position="118"/>
        <end position="147"/>
    </location>
</feature>
<dbReference type="InterPro" id="IPR023574">
    <property type="entry name" value="Ribosomal_uL4_dom_sf"/>
</dbReference>